<dbReference type="SUPFAM" id="SSF53098">
    <property type="entry name" value="Ribonuclease H-like"/>
    <property type="match status" value="1"/>
</dbReference>
<dbReference type="SUPFAM" id="SSF56672">
    <property type="entry name" value="DNA/RNA polymerases"/>
    <property type="match status" value="1"/>
</dbReference>
<dbReference type="EMBL" id="BKCJ010001972">
    <property type="protein sequence ID" value="GEU45341.1"/>
    <property type="molecule type" value="Genomic_DNA"/>
</dbReference>
<dbReference type="CDD" id="cd09272">
    <property type="entry name" value="RNase_HI_RT_Ty1"/>
    <property type="match status" value="1"/>
</dbReference>
<dbReference type="Gene3D" id="3.10.10.10">
    <property type="entry name" value="HIV Type 1 Reverse Transcriptase, subunit A, domain 1"/>
    <property type="match status" value="1"/>
</dbReference>
<dbReference type="InterPro" id="IPR021109">
    <property type="entry name" value="Peptidase_aspartic_dom_sf"/>
</dbReference>
<dbReference type="GO" id="GO:0015074">
    <property type="term" value="P:DNA integration"/>
    <property type="evidence" value="ECO:0007669"/>
    <property type="project" value="InterPro"/>
</dbReference>
<comment type="caution">
    <text evidence="7">The sequence shown here is derived from an EMBL/GenBank/DDBJ whole genome shotgun (WGS) entry which is preliminary data.</text>
</comment>
<dbReference type="Gene3D" id="3.30.420.10">
    <property type="entry name" value="Ribonuclease H-like superfamily/Ribonuclease H"/>
    <property type="match status" value="2"/>
</dbReference>
<organism evidence="7">
    <name type="scientific">Tanacetum cinerariifolium</name>
    <name type="common">Dalmatian daisy</name>
    <name type="synonym">Chrysanthemum cinerariifolium</name>
    <dbReference type="NCBI Taxonomy" id="118510"/>
    <lineage>
        <taxon>Eukaryota</taxon>
        <taxon>Viridiplantae</taxon>
        <taxon>Streptophyta</taxon>
        <taxon>Embryophyta</taxon>
        <taxon>Tracheophyta</taxon>
        <taxon>Spermatophyta</taxon>
        <taxon>Magnoliopsida</taxon>
        <taxon>eudicotyledons</taxon>
        <taxon>Gunneridae</taxon>
        <taxon>Pentapetalae</taxon>
        <taxon>asterids</taxon>
        <taxon>campanulids</taxon>
        <taxon>Asterales</taxon>
        <taxon>Asteraceae</taxon>
        <taxon>Asteroideae</taxon>
        <taxon>Anthemideae</taxon>
        <taxon>Anthemidinae</taxon>
        <taxon>Tanacetum</taxon>
    </lineage>
</organism>
<protein>
    <submittedName>
        <fullName evidence="7">DNA-directed DNA polymerase</fullName>
    </submittedName>
</protein>
<dbReference type="CDD" id="cd00303">
    <property type="entry name" value="retropepsin_like"/>
    <property type="match status" value="1"/>
</dbReference>
<evidence type="ECO:0000256" key="1">
    <source>
        <dbReference type="ARBA" id="ARBA00022679"/>
    </source>
</evidence>
<dbReference type="GO" id="GO:0016787">
    <property type="term" value="F:hydrolase activity"/>
    <property type="evidence" value="ECO:0007669"/>
    <property type="project" value="UniProtKB-KW"/>
</dbReference>
<evidence type="ECO:0000256" key="5">
    <source>
        <dbReference type="ARBA" id="ARBA00023268"/>
    </source>
</evidence>
<dbReference type="InterPro" id="IPR043128">
    <property type="entry name" value="Rev_trsase/Diguanyl_cyclase"/>
</dbReference>
<dbReference type="GO" id="GO:0003887">
    <property type="term" value="F:DNA-directed DNA polymerase activity"/>
    <property type="evidence" value="ECO:0007669"/>
    <property type="project" value="UniProtKB-KW"/>
</dbReference>
<dbReference type="GO" id="GO:0004519">
    <property type="term" value="F:endonuclease activity"/>
    <property type="evidence" value="ECO:0007669"/>
    <property type="project" value="UniProtKB-KW"/>
</dbReference>
<dbReference type="PANTHER" id="PTHR37984:SF5">
    <property type="entry name" value="PROTEIN NYNRIN-LIKE"/>
    <property type="match status" value="1"/>
</dbReference>
<evidence type="ECO:0000313" key="7">
    <source>
        <dbReference type="EMBL" id="GEU45341.1"/>
    </source>
</evidence>
<dbReference type="Gene3D" id="3.10.20.370">
    <property type="match status" value="1"/>
</dbReference>
<dbReference type="Pfam" id="PF00665">
    <property type="entry name" value="rve"/>
    <property type="match status" value="1"/>
</dbReference>
<dbReference type="Pfam" id="PF00078">
    <property type="entry name" value="RVT_1"/>
    <property type="match status" value="1"/>
</dbReference>
<dbReference type="Pfam" id="PF17919">
    <property type="entry name" value="RT_RNaseH_2"/>
    <property type="match status" value="1"/>
</dbReference>
<dbReference type="InterPro" id="IPR001584">
    <property type="entry name" value="Integrase_cat-core"/>
</dbReference>
<dbReference type="InterPro" id="IPR043502">
    <property type="entry name" value="DNA/RNA_pol_sf"/>
</dbReference>
<proteinExistence type="predicted"/>
<dbReference type="GO" id="GO:0003964">
    <property type="term" value="F:RNA-directed DNA polymerase activity"/>
    <property type="evidence" value="ECO:0007669"/>
    <property type="project" value="UniProtKB-KW"/>
</dbReference>
<dbReference type="PANTHER" id="PTHR37984">
    <property type="entry name" value="PROTEIN CBG26694"/>
    <property type="match status" value="1"/>
</dbReference>
<dbReference type="CDD" id="cd01647">
    <property type="entry name" value="RT_LTR"/>
    <property type="match status" value="1"/>
</dbReference>
<dbReference type="InterPro" id="IPR000477">
    <property type="entry name" value="RT_dom"/>
</dbReference>
<evidence type="ECO:0000256" key="2">
    <source>
        <dbReference type="ARBA" id="ARBA00022695"/>
    </source>
</evidence>
<keyword evidence="3" id="KW-0540">Nuclease</keyword>
<dbReference type="Pfam" id="PF03732">
    <property type="entry name" value="Retrotrans_gag"/>
    <property type="match status" value="1"/>
</dbReference>
<gene>
    <name evidence="7" type="ORF">Tci_017319</name>
</gene>
<dbReference type="InterPro" id="IPR012337">
    <property type="entry name" value="RNaseH-like_sf"/>
</dbReference>
<keyword evidence="4" id="KW-0255">Endonuclease</keyword>
<dbReference type="PROSITE" id="PS50994">
    <property type="entry name" value="INTEGRASE"/>
    <property type="match status" value="1"/>
</dbReference>
<dbReference type="InterPro" id="IPR050951">
    <property type="entry name" value="Retrovirus_Pol_polyprotein"/>
</dbReference>
<sequence length="1305" mass="150072">MDKENPWGKDGTGKDVDLHLYRSMIGSLMYLVTPKECHLYAVKRIFRYLKGHPKLGLWYPKESPFDLVAYSDSDYGGATQDRKSTSGGCQFLGRMLISWQCKKQTIIATSTTEAEYVAAASCCGQVLWIHNQLLDYGDCFEKKLISVDHIHTDENVADLLTKPFDAGRFQYLVVKHAMRGFVKGILNIYTSFCMRTRRSYFPTNVTIPRRQRKQNSNIVEPELRTIVEMADNRTMAQMLQAPIEGYEDAIVVPPINANNFELKQTLINLVQSNQHPEVSNTMIKLLLFPFSLEGKARTWLDKEPPHSILTWEDFVSKFINQFFPPSKTTYLRNEIINFLQKPNETFNEAWECFKDLLRQCPHHGFSELHQLDTFYNALNPNDQDALDSAAGGNFLDKIPQECLAIIESKSKIRYSQSRVTDSRVSTNAHLPSSSSPSYSFDLQQIAASLEDKLDIRMNRFEKYLNDMKAFVTPTAPIKAVKETLSFICLSLHLKKLLNNEDKLIELTKTPLNENCSTVVLKKLPEKLGDLGRFLIPCDFSEFDNCLALADLGASINLMPLSIWKKLRLSTLNDTKMVLELAGQTISKPTDFIADPRVLLILGRPFLSTAHALIDVYEGEIILRHDEQSLTLKCGDTPFISYNNFESLNKVDLIDATSDAFIAIDDEPISPEIDATYYDPEGDILTLEALLNNDPLPPLPNQKDYFLRIHKDLKSDSLCPEKRGMTVVTNDENELVPTRLVTGWRVCIDYWKLNEATRKDHFPLPFMDQMLERLAGNEYYCFLDGFSCYFQIPIDPKDQEKTTFTYPDETFAYKRMPFGLCNAPGIFQRCMMAIFHDMIEQTMVVFMDDSSVFGNSFSTCLTNLEKMLKRCEDTKLALNWEKSHFMVKEGIVLGHKISKKGIEVDKAKIEPFELMCDASDFAVEAVLGKRIEKYFRPIHYTSQTMTEAEANYTTIEKEMLAVVYAFEKFQFDFKVVNTKGDESYVADHLSRLENPYANVFDPKEINEFFPLEAIRKLAHLDQSTLWFADFANYYVGKFIIKGMSTQQKNKFFKDVKYYFWDDPYLFKTCTDQVIRRCVVGQEAVDILTACQSRPTRGHYGANYTAKKGIDFMGPFPNSKGNKYILVAVDYLSKWVEAKALPTNDARVVVKFLKSLFSRFRTPKVIISNRGTHFCNDQFSKVMSKENRALWTDKLDDALWAFRTAFKTPIGCTPYRLVYGKSCHLPLELEHKAYWALKHVNFELKTVGDHHKLQLNELHKLRDQAYKNSLIYKERAKKLHDSKIKNRIFNVGDQVLLFNSRLKIFFG</sequence>
<feature type="domain" description="Integrase catalytic" evidence="6">
    <location>
        <begin position="1089"/>
        <end position="1185"/>
    </location>
</feature>
<dbReference type="Gene3D" id="3.30.70.270">
    <property type="match status" value="1"/>
</dbReference>
<dbReference type="InterPro" id="IPR041577">
    <property type="entry name" value="RT_RNaseH_2"/>
</dbReference>
<keyword evidence="5" id="KW-0511">Multifunctional enzyme</keyword>
<accession>A0A6L2K7F9</accession>
<reference evidence="7" key="1">
    <citation type="journal article" date="2019" name="Sci. Rep.">
        <title>Draft genome of Tanacetum cinerariifolium, the natural source of mosquito coil.</title>
        <authorList>
            <person name="Yamashiro T."/>
            <person name="Shiraishi A."/>
            <person name="Satake H."/>
            <person name="Nakayama K."/>
        </authorList>
    </citation>
    <scope>NUCLEOTIDE SEQUENCE</scope>
</reference>
<evidence type="ECO:0000256" key="4">
    <source>
        <dbReference type="ARBA" id="ARBA00022759"/>
    </source>
</evidence>
<evidence type="ECO:0000256" key="3">
    <source>
        <dbReference type="ARBA" id="ARBA00022722"/>
    </source>
</evidence>
<dbReference type="InterPro" id="IPR005162">
    <property type="entry name" value="Retrotrans_gag_dom"/>
</dbReference>
<dbReference type="GO" id="GO:0003676">
    <property type="term" value="F:nucleic acid binding"/>
    <property type="evidence" value="ECO:0007669"/>
    <property type="project" value="InterPro"/>
</dbReference>
<evidence type="ECO:0000259" key="6">
    <source>
        <dbReference type="PROSITE" id="PS50994"/>
    </source>
</evidence>
<dbReference type="Gene3D" id="2.40.70.10">
    <property type="entry name" value="Acid Proteases"/>
    <property type="match status" value="1"/>
</dbReference>
<dbReference type="InterPro" id="IPR036397">
    <property type="entry name" value="RNaseH_sf"/>
</dbReference>
<keyword evidence="1" id="KW-0808">Transferase</keyword>
<keyword evidence="2" id="KW-0548">Nucleotidyltransferase</keyword>
<keyword evidence="4" id="KW-0378">Hydrolase</keyword>
<name>A0A6L2K7F9_TANCI</name>
<keyword evidence="7" id="KW-0239">DNA-directed DNA polymerase</keyword>